<accession>A0A8H4UQK5</accession>
<name>A0A8H4UQK5_9HYPO</name>
<reference evidence="1" key="2">
    <citation type="submission" date="2020-05" db="EMBL/GenBank/DDBJ databases">
        <authorList>
            <person name="Kim H.-S."/>
            <person name="Proctor R.H."/>
            <person name="Brown D.W."/>
        </authorList>
    </citation>
    <scope>NUCLEOTIDE SEQUENCE</scope>
    <source>
        <strain evidence="1">NRRL 22465</strain>
    </source>
</reference>
<dbReference type="Pfam" id="PF13095">
    <property type="entry name" value="FTA2"/>
    <property type="match status" value="1"/>
</dbReference>
<sequence length="279" mass="32199">MPKKQIPKAIPKELPLCDGPKLGMFQHHASSIKWLERLNSDDNDMDAPTEGYVFRAKIRNRQYAIKVFKFHDPMGDEHFWEPLVGDQLSLETIAFYTDPFYAECRAYARVNDAIKRKKLKSDIVVPCHGFMFLRERDMEILQGHSVDLGLEDVNQDYQRTTLGGFRARAIVKDLASADPGINTKNLDKILVDIVLLNAQGIYNMDIRLGNYRDGKIVDFGSSWTEPHILLDALDDEAADESRLADRVRFSQMVEDEEIPNPKKIIAVHRMRLRPRRIRF</sequence>
<dbReference type="AlphaFoldDB" id="A0A8H4UQK5"/>
<protein>
    <submittedName>
        <fullName evidence="1">Uncharacterized protein</fullName>
    </submittedName>
</protein>
<evidence type="ECO:0000313" key="1">
    <source>
        <dbReference type="EMBL" id="KAF4981719.1"/>
    </source>
</evidence>
<keyword evidence="2" id="KW-1185">Reference proteome</keyword>
<proteinExistence type="predicted"/>
<organism evidence="1 2">
    <name type="scientific">Fusarium zealandicum</name>
    <dbReference type="NCBI Taxonomy" id="1053134"/>
    <lineage>
        <taxon>Eukaryota</taxon>
        <taxon>Fungi</taxon>
        <taxon>Dikarya</taxon>
        <taxon>Ascomycota</taxon>
        <taxon>Pezizomycotina</taxon>
        <taxon>Sordariomycetes</taxon>
        <taxon>Hypocreomycetidae</taxon>
        <taxon>Hypocreales</taxon>
        <taxon>Nectriaceae</taxon>
        <taxon>Fusarium</taxon>
        <taxon>Fusarium staphyleae species complex</taxon>
    </lineage>
</organism>
<dbReference type="EMBL" id="JABEYC010000153">
    <property type="protein sequence ID" value="KAF4981719.1"/>
    <property type="molecule type" value="Genomic_DNA"/>
</dbReference>
<comment type="caution">
    <text evidence="1">The sequence shown here is derived from an EMBL/GenBank/DDBJ whole genome shotgun (WGS) entry which is preliminary data.</text>
</comment>
<gene>
    <name evidence="1" type="ORF">FZEAL_2521</name>
</gene>
<reference evidence="1" key="1">
    <citation type="journal article" date="2020" name="BMC Genomics">
        <title>Correction to: Identification and distribution of gene clusters required for synthesis of sphingolipid metabolism inhibitors in diverse species of the filamentous fungus Fusarium.</title>
        <authorList>
            <person name="Kim H.S."/>
            <person name="Lohmar J.M."/>
            <person name="Busman M."/>
            <person name="Brown D.W."/>
            <person name="Naumann T.A."/>
            <person name="Divon H.H."/>
            <person name="Lysoe E."/>
            <person name="Uhlig S."/>
            <person name="Proctor R.H."/>
        </authorList>
    </citation>
    <scope>NUCLEOTIDE SEQUENCE</scope>
    <source>
        <strain evidence="1">NRRL 22465</strain>
    </source>
</reference>
<dbReference type="InterPro" id="IPR025213">
    <property type="entry name" value="Sim4_Fta2"/>
</dbReference>
<dbReference type="OrthoDB" id="3432781at2759"/>
<dbReference type="Proteomes" id="UP000635477">
    <property type="component" value="Unassembled WGS sequence"/>
</dbReference>
<evidence type="ECO:0000313" key="2">
    <source>
        <dbReference type="Proteomes" id="UP000635477"/>
    </source>
</evidence>